<name>A0ABD1Y264_9MARC</name>
<feature type="transmembrane region" description="Helical" evidence="1">
    <location>
        <begin position="171"/>
        <end position="192"/>
    </location>
</feature>
<feature type="signal peptide" evidence="2">
    <location>
        <begin position="1"/>
        <end position="25"/>
    </location>
</feature>
<feature type="chain" id="PRO_5044863966" evidence="2">
    <location>
        <begin position="26"/>
        <end position="220"/>
    </location>
</feature>
<evidence type="ECO:0000313" key="4">
    <source>
        <dbReference type="Proteomes" id="UP001605036"/>
    </source>
</evidence>
<dbReference type="PANTHER" id="PTHR36768:SF1">
    <property type="entry name" value="ATP-DEPENDENT HELICASE_DEOXYRIBONUCLEASE SUBUNIT B"/>
    <property type="match status" value="1"/>
</dbReference>
<keyword evidence="1" id="KW-0472">Membrane</keyword>
<gene>
    <name evidence="3" type="ORF">R1flu_025943</name>
</gene>
<keyword evidence="2" id="KW-0732">Signal</keyword>
<organism evidence="3 4">
    <name type="scientific">Riccia fluitans</name>
    <dbReference type="NCBI Taxonomy" id="41844"/>
    <lineage>
        <taxon>Eukaryota</taxon>
        <taxon>Viridiplantae</taxon>
        <taxon>Streptophyta</taxon>
        <taxon>Embryophyta</taxon>
        <taxon>Marchantiophyta</taxon>
        <taxon>Marchantiopsida</taxon>
        <taxon>Marchantiidae</taxon>
        <taxon>Marchantiales</taxon>
        <taxon>Ricciaceae</taxon>
        <taxon>Riccia</taxon>
    </lineage>
</organism>
<dbReference type="EMBL" id="JBHFFA010000007">
    <property type="protein sequence ID" value="KAL2614251.1"/>
    <property type="molecule type" value="Genomic_DNA"/>
</dbReference>
<dbReference type="PANTHER" id="PTHR36768">
    <property type="entry name" value="ATP-DEPENDENT HELICASE/DEOXYRIBONUCLEASE SUBUNIT B"/>
    <property type="match status" value="1"/>
</dbReference>
<protein>
    <submittedName>
        <fullName evidence="3">Uncharacterized protein</fullName>
    </submittedName>
</protein>
<sequence length="220" mass="25038">MRTLTMWKLCVFVFGLVVFVERCSAYGQGDFVPMSRRGQYHSMRTSWIDQLGRHCPRFGIDNEVVLPLPKPTGYTGTDPYKIALLFGSEKYQTPWLFVVGRSSMEVPMIDVTLRYAGSDFLGATAKVVNMPDSYLNEHPNIKTNFWEPNNWPKHILVRYFWEEDSEIDVAAGLYVLFGSGLVLTVAMALHILQSSKDKLSRFIKENVVETAMPADEAKVE</sequence>
<keyword evidence="1" id="KW-0812">Transmembrane</keyword>
<dbReference type="Proteomes" id="UP001605036">
    <property type="component" value="Unassembled WGS sequence"/>
</dbReference>
<accession>A0ABD1Y264</accession>
<evidence type="ECO:0000313" key="3">
    <source>
        <dbReference type="EMBL" id="KAL2614251.1"/>
    </source>
</evidence>
<dbReference type="AlphaFoldDB" id="A0ABD1Y264"/>
<keyword evidence="4" id="KW-1185">Reference proteome</keyword>
<comment type="caution">
    <text evidence="3">The sequence shown here is derived from an EMBL/GenBank/DDBJ whole genome shotgun (WGS) entry which is preliminary data.</text>
</comment>
<proteinExistence type="predicted"/>
<reference evidence="3 4" key="1">
    <citation type="submission" date="2024-09" db="EMBL/GenBank/DDBJ databases">
        <title>Chromosome-scale assembly of Riccia fluitans.</title>
        <authorList>
            <person name="Paukszto L."/>
            <person name="Sawicki J."/>
            <person name="Karawczyk K."/>
            <person name="Piernik-Szablinska J."/>
            <person name="Szczecinska M."/>
            <person name="Mazdziarz M."/>
        </authorList>
    </citation>
    <scope>NUCLEOTIDE SEQUENCE [LARGE SCALE GENOMIC DNA]</scope>
    <source>
        <strain evidence="3">Rf_01</strain>
        <tissue evidence="3">Aerial parts of the thallus</tissue>
    </source>
</reference>
<evidence type="ECO:0000256" key="1">
    <source>
        <dbReference type="SAM" id="Phobius"/>
    </source>
</evidence>
<keyword evidence="1" id="KW-1133">Transmembrane helix</keyword>
<evidence type="ECO:0000256" key="2">
    <source>
        <dbReference type="SAM" id="SignalP"/>
    </source>
</evidence>